<dbReference type="GO" id="GO:0008999">
    <property type="term" value="F:protein-N-terminal-alanine acetyltransferase activity"/>
    <property type="evidence" value="ECO:0007669"/>
    <property type="project" value="TreeGrafter"/>
</dbReference>
<gene>
    <name evidence="5" type="ORF">BK123_07985</name>
</gene>
<evidence type="ECO:0000259" key="4">
    <source>
        <dbReference type="PROSITE" id="PS51186"/>
    </source>
</evidence>
<accession>A0A1R1B629</accession>
<dbReference type="SUPFAM" id="SSF55729">
    <property type="entry name" value="Acyl-CoA N-acyltransferases (Nat)"/>
    <property type="match status" value="1"/>
</dbReference>
<evidence type="ECO:0000256" key="1">
    <source>
        <dbReference type="ARBA" id="ARBA00022679"/>
    </source>
</evidence>
<dbReference type="Pfam" id="PF13302">
    <property type="entry name" value="Acetyltransf_3"/>
    <property type="match status" value="1"/>
</dbReference>
<evidence type="ECO:0000313" key="6">
    <source>
        <dbReference type="Proteomes" id="UP000187074"/>
    </source>
</evidence>
<comment type="caution">
    <text evidence="5">The sequence shown here is derived from an EMBL/GenBank/DDBJ whole genome shotgun (WGS) entry which is preliminary data.</text>
</comment>
<evidence type="ECO:0000256" key="2">
    <source>
        <dbReference type="ARBA" id="ARBA00023315"/>
    </source>
</evidence>
<protein>
    <submittedName>
        <fullName evidence="5">Alanine acetyltransferase</fullName>
    </submittedName>
</protein>
<dbReference type="Proteomes" id="UP000187074">
    <property type="component" value="Unassembled WGS sequence"/>
</dbReference>
<name>A0A1R1B629_PAELA</name>
<dbReference type="PANTHER" id="PTHR43792:SF8">
    <property type="entry name" value="[RIBOSOMAL PROTEIN US5]-ALANINE N-ACETYLTRANSFERASE"/>
    <property type="match status" value="1"/>
</dbReference>
<dbReference type="AlphaFoldDB" id="A0A1R1B629"/>
<feature type="domain" description="N-acetyltransferase" evidence="4">
    <location>
        <begin position="24"/>
        <end position="178"/>
    </location>
</feature>
<keyword evidence="2" id="KW-0012">Acyltransferase</keyword>
<dbReference type="Gene3D" id="3.40.630.30">
    <property type="match status" value="1"/>
</dbReference>
<comment type="similarity">
    <text evidence="3">Belongs to the acetyltransferase family. RimJ subfamily.</text>
</comment>
<reference evidence="5 6" key="1">
    <citation type="submission" date="2016-11" db="EMBL/GenBank/DDBJ databases">
        <title>Paenibacillus species isolates.</title>
        <authorList>
            <person name="Beno S.M."/>
        </authorList>
    </citation>
    <scope>NUCLEOTIDE SEQUENCE [LARGE SCALE GENOMIC DNA]</scope>
    <source>
        <strain evidence="5 6">FSL F4-0100</strain>
    </source>
</reference>
<dbReference type="STRING" id="1401.BK123_07985"/>
<organism evidence="5 6">
    <name type="scientific">Paenibacillus lautus</name>
    <name type="common">Bacillus lautus</name>
    <dbReference type="NCBI Taxonomy" id="1401"/>
    <lineage>
        <taxon>Bacteria</taxon>
        <taxon>Bacillati</taxon>
        <taxon>Bacillota</taxon>
        <taxon>Bacilli</taxon>
        <taxon>Bacillales</taxon>
        <taxon>Paenibacillaceae</taxon>
        <taxon>Paenibacillus</taxon>
    </lineage>
</organism>
<dbReference type="EMBL" id="MRTF01000002">
    <property type="protein sequence ID" value="OME95022.1"/>
    <property type="molecule type" value="Genomic_DNA"/>
</dbReference>
<evidence type="ECO:0000256" key="3">
    <source>
        <dbReference type="ARBA" id="ARBA00038502"/>
    </source>
</evidence>
<dbReference type="GO" id="GO:0005737">
    <property type="term" value="C:cytoplasm"/>
    <property type="evidence" value="ECO:0007669"/>
    <property type="project" value="TreeGrafter"/>
</dbReference>
<dbReference type="InterPro" id="IPR016181">
    <property type="entry name" value="Acyl_CoA_acyltransferase"/>
</dbReference>
<dbReference type="InterPro" id="IPR000182">
    <property type="entry name" value="GNAT_dom"/>
</dbReference>
<proteinExistence type="inferred from homology"/>
<dbReference type="OrthoDB" id="9795206at2"/>
<dbReference type="PROSITE" id="PS51186">
    <property type="entry name" value="GNAT"/>
    <property type="match status" value="1"/>
</dbReference>
<keyword evidence="1 5" id="KW-0808">Transferase</keyword>
<sequence length="181" mass="20616">MSITLQTSRLQLKSMDRDRAADVVDFIVKNDDHWKVWEPAREAEFYTIDKQAEILAAESRSIADGSLFKVWLHQGDEIIGSIAISNIVRGVFQSAHVGYKLAQAHTGKGYMTEALGAVVAYCFDTLELHRLEANIMPRNKASLNVVRRLGFYEEGLAIKYLKINGVWEDHLHMVIRNERLE</sequence>
<dbReference type="PANTHER" id="PTHR43792">
    <property type="entry name" value="GNAT FAMILY, PUTATIVE (AFU_ORTHOLOGUE AFUA_3G00765)-RELATED-RELATED"/>
    <property type="match status" value="1"/>
</dbReference>
<evidence type="ECO:0000313" key="5">
    <source>
        <dbReference type="EMBL" id="OME95022.1"/>
    </source>
</evidence>
<dbReference type="InterPro" id="IPR051531">
    <property type="entry name" value="N-acetyltransferase"/>
</dbReference>
<dbReference type="RefSeq" id="WP_076321841.1">
    <property type="nucleotide sequence ID" value="NZ_MRTF01000002.1"/>
</dbReference>